<keyword evidence="2 3" id="KW-0727">SH2 domain</keyword>
<feature type="domain" description="PH" evidence="6">
    <location>
        <begin position="19"/>
        <end position="116"/>
    </location>
</feature>
<keyword evidence="1" id="KW-0597">Phosphoprotein</keyword>
<evidence type="ECO:0000259" key="6">
    <source>
        <dbReference type="PROSITE" id="PS50003"/>
    </source>
</evidence>
<evidence type="ECO:0000313" key="7">
    <source>
        <dbReference type="Proteomes" id="UP000192220"/>
    </source>
</evidence>
<dbReference type="InterPro" id="IPR011993">
    <property type="entry name" value="PH-like_dom_sf"/>
</dbReference>
<dbReference type="GO" id="GO:0007169">
    <property type="term" value="P:cell surface receptor protein tyrosine kinase signaling pathway"/>
    <property type="evidence" value="ECO:0007669"/>
    <property type="project" value="TreeGrafter"/>
</dbReference>
<accession>A0A2I4B313</accession>
<dbReference type="InterPro" id="IPR036860">
    <property type="entry name" value="SH2_dom_sf"/>
</dbReference>
<dbReference type="GO" id="GO:0035591">
    <property type="term" value="F:signaling adaptor activity"/>
    <property type="evidence" value="ECO:0007669"/>
    <property type="project" value="InterPro"/>
</dbReference>
<dbReference type="SUPFAM" id="SSF50729">
    <property type="entry name" value="PH domain-like"/>
    <property type="match status" value="1"/>
</dbReference>
<evidence type="ECO:0000256" key="2">
    <source>
        <dbReference type="ARBA" id="ARBA00022999"/>
    </source>
</evidence>
<dbReference type="Gene3D" id="3.30.505.10">
    <property type="entry name" value="SH2 domain"/>
    <property type="match status" value="1"/>
</dbReference>
<dbReference type="SUPFAM" id="SSF55550">
    <property type="entry name" value="SH2 domain"/>
    <property type="match status" value="1"/>
</dbReference>
<dbReference type="PANTHER" id="PTHR16186">
    <property type="entry name" value="SIGNAL-TRANSDUCING ADAPTOR PROTEIN-RELATED"/>
    <property type="match status" value="1"/>
</dbReference>
<dbReference type="KEGG" id="alim:106516346"/>
<dbReference type="RefSeq" id="XP_013862117.1">
    <property type="nucleotide sequence ID" value="XM_014006663.1"/>
</dbReference>
<evidence type="ECO:0000313" key="8">
    <source>
        <dbReference type="RefSeq" id="XP_013862117.1"/>
    </source>
</evidence>
<evidence type="ECO:0000256" key="1">
    <source>
        <dbReference type="ARBA" id="ARBA00022553"/>
    </source>
</evidence>
<feature type="domain" description="SH2" evidence="5">
    <location>
        <begin position="173"/>
        <end position="265"/>
    </location>
</feature>
<dbReference type="InterPro" id="IPR000980">
    <property type="entry name" value="SH2"/>
</dbReference>
<dbReference type="PROSITE" id="PS50001">
    <property type="entry name" value="SH2"/>
    <property type="match status" value="1"/>
</dbReference>
<protein>
    <submittedName>
        <fullName evidence="8">Signal-transducing adaptor protein 1</fullName>
    </submittedName>
</protein>
<dbReference type="OrthoDB" id="6086001at2759"/>
<dbReference type="STRING" id="52670.A0A2I4B313"/>
<dbReference type="PROSITE" id="PS50003">
    <property type="entry name" value="PH_DOMAIN"/>
    <property type="match status" value="1"/>
</dbReference>
<dbReference type="SMART" id="SM00252">
    <property type="entry name" value="SH2"/>
    <property type="match status" value="1"/>
</dbReference>
<feature type="compositionally biased region" description="Basic and acidic residues" evidence="4">
    <location>
        <begin position="305"/>
        <end position="325"/>
    </location>
</feature>
<dbReference type="GO" id="GO:0050861">
    <property type="term" value="P:positive regulation of B cell receptor signaling pathway"/>
    <property type="evidence" value="ECO:0007669"/>
    <property type="project" value="TreeGrafter"/>
</dbReference>
<reference evidence="8" key="1">
    <citation type="submission" date="2025-08" db="UniProtKB">
        <authorList>
            <consortium name="RefSeq"/>
        </authorList>
    </citation>
    <scope>IDENTIFICATION</scope>
    <source>
        <strain evidence="8">Quisiro</strain>
        <tissue evidence="8">Liver</tissue>
    </source>
</reference>
<dbReference type="Proteomes" id="UP000192220">
    <property type="component" value="Unplaced"/>
</dbReference>
<dbReference type="InterPro" id="IPR039111">
    <property type="entry name" value="STAP1/STAP2"/>
</dbReference>
<dbReference type="GO" id="GO:0019901">
    <property type="term" value="F:protein kinase binding"/>
    <property type="evidence" value="ECO:0007669"/>
    <property type="project" value="TreeGrafter"/>
</dbReference>
<organism evidence="7 8">
    <name type="scientific">Austrofundulus limnaeus</name>
    <name type="common">Annual killifish</name>
    <dbReference type="NCBI Taxonomy" id="52670"/>
    <lineage>
        <taxon>Eukaryota</taxon>
        <taxon>Metazoa</taxon>
        <taxon>Chordata</taxon>
        <taxon>Craniata</taxon>
        <taxon>Vertebrata</taxon>
        <taxon>Euteleostomi</taxon>
        <taxon>Actinopterygii</taxon>
        <taxon>Neopterygii</taxon>
        <taxon>Teleostei</taxon>
        <taxon>Neoteleostei</taxon>
        <taxon>Acanthomorphata</taxon>
        <taxon>Ovalentaria</taxon>
        <taxon>Atherinomorphae</taxon>
        <taxon>Cyprinodontiformes</taxon>
        <taxon>Rivulidae</taxon>
        <taxon>Austrofundulus</taxon>
    </lineage>
</organism>
<dbReference type="InterPro" id="IPR001849">
    <property type="entry name" value="PH_domain"/>
</dbReference>
<dbReference type="PANTHER" id="PTHR16186:SF10">
    <property type="entry name" value="SIGNAL-TRANSDUCING ADAPTOR PROTEIN 1"/>
    <property type="match status" value="1"/>
</dbReference>
<proteinExistence type="predicted"/>
<sequence>MAVPPRVIHKRREAITALPLYYSGYLLKKSSREKNFKDFYGELRGSTLFLYDSDTQETYVERLDLEQMRSMDSNISYKKKEPTILTLNLPSEMVQLKMDSADTGEEWRGYIMTVFKKEIPQRLQLLPGQMMKLEEVLELESKRKLPLSRPPLPPRPNELKPKSATIPTCFFDVSRQEAEKMLEDNPENGSIILRPSALPKNYALTLRQKTSSGVSIKNYRVTATNVGFVIELDTPVTVPSLDDVLKYFLEKTEYRLCPYVISQPYDTRIFTSPPPKCISVSSPSPQTPPRAQVAPMQHLQSPDNFHLRPEKPDEGEYVVPDDRKPYDQMLKKAELDSELREALKKRRDNIYVTYGEDKTQSYEN</sequence>
<dbReference type="Gene3D" id="2.30.29.30">
    <property type="entry name" value="Pleckstrin-homology domain (PH domain)/Phosphotyrosine-binding domain (PTB)"/>
    <property type="match status" value="1"/>
</dbReference>
<evidence type="ECO:0000256" key="4">
    <source>
        <dbReference type="SAM" id="MobiDB-lite"/>
    </source>
</evidence>
<dbReference type="GeneID" id="106516346"/>
<evidence type="ECO:0000256" key="3">
    <source>
        <dbReference type="PROSITE-ProRule" id="PRU00191"/>
    </source>
</evidence>
<keyword evidence="7" id="KW-1185">Reference proteome</keyword>
<feature type="region of interest" description="Disordered" evidence="4">
    <location>
        <begin position="302"/>
        <end position="325"/>
    </location>
</feature>
<name>A0A2I4B313_AUSLI</name>
<dbReference type="Pfam" id="PF00169">
    <property type="entry name" value="PH"/>
    <property type="match status" value="1"/>
</dbReference>
<gene>
    <name evidence="8" type="primary">LOC106516346</name>
</gene>
<dbReference type="SMART" id="SM00233">
    <property type="entry name" value="PH"/>
    <property type="match status" value="1"/>
</dbReference>
<evidence type="ECO:0000259" key="5">
    <source>
        <dbReference type="PROSITE" id="PS50001"/>
    </source>
</evidence>
<dbReference type="Pfam" id="PF00017">
    <property type="entry name" value="SH2"/>
    <property type="match status" value="1"/>
</dbReference>
<dbReference type="InParanoid" id="A0A2I4B313"/>
<dbReference type="AlphaFoldDB" id="A0A2I4B313"/>